<keyword evidence="4" id="KW-1185">Reference proteome</keyword>
<protein>
    <submittedName>
        <fullName evidence="3">Trypsin-like serine protease</fullName>
    </submittedName>
</protein>
<evidence type="ECO:0000256" key="1">
    <source>
        <dbReference type="SAM" id="SignalP"/>
    </source>
</evidence>
<gene>
    <name evidence="3" type="ORF">J3U87_03725</name>
</gene>
<feature type="chain" id="PRO_5035271890" evidence="1">
    <location>
        <begin position="20"/>
        <end position="718"/>
    </location>
</feature>
<dbReference type="InterPro" id="IPR043504">
    <property type="entry name" value="Peptidase_S1_PA_chymotrypsin"/>
</dbReference>
<dbReference type="AlphaFoldDB" id="A0A8A4TNK9"/>
<keyword evidence="3" id="KW-0378">Hydrolase</keyword>
<dbReference type="Proteomes" id="UP000663929">
    <property type="component" value="Chromosome"/>
</dbReference>
<dbReference type="InterPro" id="IPR009003">
    <property type="entry name" value="Peptidase_S1_PA"/>
</dbReference>
<dbReference type="EMBL" id="CP071793">
    <property type="protein sequence ID" value="QTD51556.1"/>
    <property type="molecule type" value="Genomic_DNA"/>
</dbReference>
<reference evidence="3" key="1">
    <citation type="submission" date="2021-03" db="EMBL/GenBank/DDBJ databases">
        <title>Acanthopleuribacteraceae sp. M133.</title>
        <authorList>
            <person name="Wang G."/>
        </authorList>
    </citation>
    <scope>NUCLEOTIDE SEQUENCE</scope>
    <source>
        <strain evidence="3">M133</strain>
    </source>
</reference>
<dbReference type="GO" id="GO:0004252">
    <property type="term" value="F:serine-type endopeptidase activity"/>
    <property type="evidence" value="ECO:0007669"/>
    <property type="project" value="InterPro"/>
</dbReference>
<dbReference type="RefSeq" id="WP_237381684.1">
    <property type="nucleotide sequence ID" value="NZ_CP071793.1"/>
</dbReference>
<dbReference type="InterPro" id="IPR001254">
    <property type="entry name" value="Trypsin_dom"/>
</dbReference>
<evidence type="ECO:0000259" key="2">
    <source>
        <dbReference type="Pfam" id="PF00089"/>
    </source>
</evidence>
<feature type="signal peptide" evidence="1">
    <location>
        <begin position="1"/>
        <end position="19"/>
    </location>
</feature>
<dbReference type="PROSITE" id="PS00018">
    <property type="entry name" value="EF_HAND_1"/>
    <property type="match status" value="1"/>
</dbReference>
<dbReference type="SUPFAM" id="SSF50494">
    <property type="entry name" value="Trypsin-like serine proteases"/>
    <property type="match status" value="1"/>
</dbReference>
<evidence type="ECO:0000313" key="4">
    <source>
        <dbReference type="Proteomes" id="UP000663929"/>
    </source>
</evidence>
<sequence>MKSLVALAVLACAVTMASALDPALPSPIQTVQIDTLEAKDVVNSESRRAVVFAETIRVDGARWLRLFFNQAKLGLAPEGGQKTILRLTSEEDGAVQVLNRVTLGQWEYSSAFFNGEAVLVEILADPGAEPSSLEVGIVQVDLGSRQGRDICGDSDDRTPTQDARIGRVMPVGCTAWIGSEGNSCLLSAGHCIGQNFDIVQFEIPVSDADGTVNHPHPDHQYAIDRFSMQAEFRSTGRDWTIFGCHPNPNTGLRPFDAQQDRVTINAGFQPQVDDELRITGVGVVTESDQTDTSLNQTIQTAVGPYIGFNTDAYRVEQYRVDTRPGNSGSPVIHEETGDAFAIHTTGGCGASGNNVGTPFTRNTLENAIAEPKSECAGEPESLKLVLRTELPQVVEPGDFTLELLVDPIEDAELQQDSVMIVYDAGEGDRELLMTRIRDRLFRATISDLPCPGSLSFYMVARDTLGREVTLPYFAPSHRFRRPVATGLRQTFFDDFETDRGWTVTGTATGVWERDTPLVWLPNGAALYDVNGMGKCYVTANSLEPGDVDLGRTILTSPRLDASSPEAHIAYWRWWHSISSNQDDEWVIEVSGDDGENWVAVEVIESGHPGRWLFRKFRVADYVTPSDQFRIRFDVEDVLLGSLVEAGIDNVALYTEEMAENCVFCHADLDGNDVVDEVDWAMAYPIWGDPEAQLDINDDQQFDALDLIQIRNDYGDCPE</sequence>
<proteinExistence type="predicted"/>
<feature type="domain" description="Peptidase S1" evidence="2">
    <location>
        <begin position="181"/>
        <end position="360"/>
    </location>
</feature>
<keyword evidence="3" id="KW-0645">Protease</keyword>
<keyword evidence="1" id="KW-0732">Signal</keyword>
<dbReference type="Gene3D" id="2.40.10.10">
    <property type="entry name" value="Trypsin-like serine proteases"/>
    <property type="match status" value="1"/>
</dbReference>
<dbReference type="KEGG" id="scor:J3U87_03725"/>
<organism evidence="3 4">
    <name type="scientific">Sulfidibacter corallicola</name>
    <dbReference type="NCBI Taxonomy" id="2818388"/>
    <lineage>
        <taxon>Bacteria</taxon>
        <taxon>Pseudomonadati</taxon>
        <taxon>Acidobacteriota</taxon>
        <taxon>Holophagae</taxon>
        <taxon>Acanthopleuribacterales</taxon>
        <taxon>Acanthopleuribacteraceae</taxon>
        <taxon>Sulfidibacter</taxon>
    </lineage>
</organism>
<dbReference type="GO" id="GO:0006508">
    <property type="term" value="P:proteolysis"/>
    <property type="evidence" value="ECO:0007669"/>
    <property type="project" value="UniProtKB-KW"/>
</dbReference>
<evidence type="ECO:0000313" key="3">
    <source>
        <dbReference type="EMBL" id="QTD51556.1"/>
    </source>
</evidence>
<name>A0A8A4TNK9_SULCO</name>
<dbReference type="Pfam" id="PF00089">
    <property type="entry name" value="Trypsin"/>
    <property type="match status" value="1"/>
</dbReference>
<accession>A0A8A4TNK9</accession>
<dbReference type="InterPro" id="IPR018247">
    <property type="entry name" value="EF_Hand_1_Ca_BS"/>
</dbReference>